<evidence type="ECO:0000256" key="1">
    <source>
        <dbReference type="SAM" id="SignalP"/>
    </source>
</evidence>
<feature type="signal peptide" evidence="1">
    <location>
        <begin position="1"/>
        <end position="18"/>
    </location>
</feature>
<feature type="chain" id="PRO_5041941134" evidence="1">
    <location>
        <begin position="19"/>
        <end position="59"/>
    </location>
</feature>
<keyword evidence="3" id="KW-1185">Reference proteome</keyword>
<proteinExistence type="predicted"/>
<organism evidence="2 3">
    <name type="scientific">Parelaphostrongylus tenuis</name>
    <name type="common">Meningeal worm</name>
    <dbReference type="NCBI Taxonomy" id="148309"/>
    <lineage>
        <taxon>Eukaryota</taxon>
        <taxon>Metazoa</taxon>
        <taxon>Ecdysozoa</taxon>
        <taxon>Nematoda</taxon>
        <taxon>Chromadorea</taxon>
        <taxon>Rhabditida</taxon>
        <taxon>Rhabditina</taxon>
        <taxon>Rhabditomorpha</taxon>
        <taxon>Strongyloidea</taxon>
        <taxon>Metastrongylidae</taxon>
        <taxon>Parelaphostrongylus</taxon>
    </lineage>
</organism>
<dbReference type="AlphaFoldDB" id="A0AAD5M7S2"/>
<name>A0AAD5M7S2_PARTN</name>
<reference evidence="2" key="1">
    <citation type="submission" date="2021-06" db="EMBL/GenBank/DDBJ databases">
        <title>Parelaphostrongylus tenuis whole genome reference sequence.</title>
        <authorList>
            <person name="Garwood T.J."/>
            <person name="Larsen P.A."/>
            <person name="Fountain-Jones N.M."/>
            <person name="Garbe J.R."/>
            <person name="Macchietto M.G."/>
            <person name="Kania S.A."/>
            <person name="Gerhold R.W."/>
            <person name="Richards J.E."/>
            <person name="Wolf T.M."/>
        </authorList>
    </citation>
    <scope>NUCLEOTIDE SEQUENCE</scope>
    <source>
        <strain evidence="2">MNPRO001-30</strain>
        <tissue evidence="2">Meninges</tissue>
    </source>
</reference>
<dbReference type="EMBL" id="JAHQIW010001527">
    <property type="protein sequence ID" value="KAJ1352715.1"/>
    <property type="molecule type" value="Genomic_DNA"/>
</dbReference>
<evidence type="ECO:0000313" key="2">
    <source>
        <dbReference type="EMBL" id="KAJ1352715.1"/>
    </source>
</evidence>
<dbReference type="Proteomes" id="UP001196413">
    <property type="component" value="Unassembled WGS sequence"/>
</dbReference>
<protein>
    <submittedName>
        <fullName evidence="2">Uncharacterized protein</fullName>
    </submittedName>
</protein>
<gene>
    <name evidence="2" type="ORF">KIN20_009118</name>
</gene>
<keyword evidence="1" id="KW-0732">Signal</keyword>
<evidence type="ECO:0000313" key="3">
    <source>
        <dbReference type="Proteomes" id="UP001196413"/>
    </source>
</evidence>
<comment type="caution">
    <text evidence="2">The sequence shown here is derived from an EMBL/GenBank/DDBJ whole genome shotgun (WGS) entry which is preliminary data.</text>
</comment>
<accession>A0AAD5M7S2</accession>
<sequence length="59" mass="6859">MLAFKIFLVQNFIRISLATDKEYERLEQDAHEYELEYSDQVSGCTQKKTKQGLNSNGTQ</sequence>